<gene>
    <name evidence="2" type="ORF">FIV42_20770</name>
</gene>
<evidence type="ECO:0000259" key="1">
    <source>
        <dbReference type="SMART" id="SM00782"/>
    </source>
</evidence>
<proteinExistence type="predicted"/>
<name>A0A4Y6PY48_PERCE</name>
<dbReference type="RefSeq" id="WP_141199550.1">
    <property type="nucleotide sequence ID" value="NZ_CP041186.1"/>
</dbReference>
<keyword evidence="3" id="KW-1185">Reference proteome</keyword>
<dbReference type="PANTHER" id="PTHR30305:SF3">
    <property type="entry name" value="PROTEIN YJDM"/>
    <property type="match status" value="1"/>
</dbReference>
<protein>
    <submittedName>
        <fullName evidence="2">PhnA domain protein</fullName>
    </submittedName>
</protein>
<accession>A0A4Y6PY48</accession>
<dbReference type="Proteomes" id="UP000315995">
    <property type="component" value="Chromosome"/>
</dbReference>
<dbReference type="SMART" id="SM00782">
    <property type="entry name" value="PhnA_Zn_Ribbon"/>
    <property type="match status" value="1"/>
</dbReference>
<dbReference type="SUPFAM" id="SSF82057">
    <property type="entry name" value="Prokaryotic SH3-related domain"/>
    <property type="match status" value="1"/>
</dbReference>
<organism evidence="2 3">
    <name type="scientific">Persicimonas caeni</name>
    <dbReference type="NCBI Taxonomy" id="2292766"/>
    <lineage>
        <taxon>Bacteria</taxon>
        <taxon>Deltaproteobacteria</taxon>
        <taxon>Bradymonadales</taxon>
        <taxon>Bradymonadaceae</taxon>
        <taxon>Persicimonas</taxon>
    </lineage>
</organism>
<dbReference type="Gene3D" id="2.30.30.40">
    <property type="entry name" value="SH3 Domains"/>
    <property type="match status" value="1"/>
</dbReference>
<dbReference type="Pfam" id="PF03831">
    <property type="entry name" value="YjdM"/>
    <property type="match status" value="1"/>
</dbReference>
<dbReference type="PANTHER" id="PTHR30305">
    <property type="entry name" value="PROTEIN YJDM-RELATED"/>
    <property type="match status" value="1"/>
</dbReference>
<dbReference type="OrthoDB" id="9810131at2"/>
<dbReference type="InterPro" id="IPR013988">
    <property type="entry name" value="YjdM_C"/>
</dbReference>
<dbReference type="AlphaFoldDB" id="A0A4Y6PY48"/>
<reference evidence="2 3" key="1">
    <citation type="submission" date="2019-06" db="EMBL/GenBank/DDBJ databases">
        <title>Persicimonas caeni gen. nov., sp. nov., a predatory bacterium isolated from solar saltern.</title>
        <authorList>
            <person name="Wang S."/>
        </authorList>
    </citation>
    <scope>NUCLEOTIDE SEQUENCE [LARGE SCALE GENOMIC DNA]</scope>
    <source>
        <strain evidence="2 3">YN101</strain>
    </source>
</reference>
<evidence type="ECO:0000313" key="2">
    <source>
        <dbReference type="EMBL" id="QDG53089.1"/>
    </source>
</evidence>
<sequence length="188" mass="20836">MSIAQELLDRANNQCELCASTALLRQYDVPSDEPRDTAIVICGECAAQLEEGAELDSNHWYCLQGSIWSENAAVKVLSWRLLHRLRGESWARDLFEQAYLTEDEQAWANEGVAQTSHVGPPTLDSNGQQLQDGDAVTLVRNLDVKGTNFVAKQGTRVKNIRLTDDPGHVEGKVNGVMLVLKTEFLKKA</sequence>
<dbReference type="InterPro" id="IPR013991">
    <property type="entry name" value="PhnaA_N_proteobac"/>
</dbReference>
<dbReference type="EMBL" id="CP041186">
    <property type="protein sequence ID" value="QDG53089.1"/>
    <property type="molecule type" value="Genomic_DNA"/>
</dbReference>
<feature type="domain" description="PhnA protein N-terminal proteobacterial" evidence="1">
    <location>
        <begin position="6"/>
        <end position="50"/>
    </location>
</feature>
<evidence type="ECO:0000313" key="3">
    <source>
        <dbReference type="Proteomes" id="UP000315995"/>
    </source>
</evidence>
<accession>A0A5B8Y9M1</accession>